<feature type="disulfide bond" evidence="12">
    <location>
        <begin position="17"/>
        <end position="32"/>
    </location>
</feature>
<dbReference type="GO" id="GO:0030246">
    <property type="term" value="F:carbohydrate binding"/>
    <property type="evidence" value="ECO:0007669"/>
    <property type="project" value="InterPro"/>
</dbReference>
<evidence type="ECO:0000256" key="2">
    <source>
        <dbReference type="ARBA" id="ARBA00004370"/>
    </source>
</evidence>
<dbReference type="Pfam" id="PF21365">
    <property type="entry name" value="Glyco_hydro_31_3rd"/>
    <property type="match status" value="1"/>
</dbReference>
<feature type="domain" description="P-type" evidence="14">
    <location>
        <begin position="1"/>
        <end position="55"/>
    </location>
</feature>
<keyword evidence="7" id="KW-0472">Membrane</keyword>
<dbReference type="InterPro" id="IPR000322">
    <property type="entry name" value="Glyco_hydro_31_TIM"/>
</dbReference>
<dbReference type="PROSITE" id="PS00707">
    <property type="entry name" value="GLYCOSYL_HYDROL_F31_2"/>
    <property type="match status" value="1"/>
</dbReference>
<dbReference type="Pfam" id="PF00088">
    <property type="entry name" value="Trefoil"/>
    <property type="match status" value="1"/>
</dbReference>
<comment type="subcellular location">
    <subcellularLocation>
        <location evidence="2">Membrane</location>
    </subcellularLocation>
</comment>
<comment type="similarity">
    <text evidence="3 13">Belongs to the glycosyl hydrolase 31 family.</text>
</comment>
<dbReference type="Proteomes" id="UP001489004">
    <property type="component" value="Unassembled WGS sequence"/>
</dbReference>
<dbReference type="PROSITE" id="PS51448">
    <property type="entry name" value="P_TREFOIL_2"/>
    <property type="match status" value="1"/>
</dbReference>
<evidence type="ECO:0000313" key="15">
    <source>
        <dbReference type="EMBL" id="KAK9824326.1"/>
    </source>
</evidence>
<evidence type="ECO:0000256" key="12">
    <source>
        <dbReference type="PROSITE-ProRule" id="PRU00779"/>
    </source>
</evidence>
<evidence type="ECO:0000256" key="10">
    <source>
        <dbReference type="ARBA" id="ARBA00023295"/>
    </source>
</evidence>
<comment type="catalytic activity">
    <reaction evidence="1">
        <text>Hydrolysis of terminal, non-reducing (1-&gt;4)-linked alpha-D-glucose residues with release of alpha-D-glucose.</text>
        <dbReference type="EC" id="3.2.1.20"/>
    </reaction>
</comment>
<dbReference type="SUPFAM" id="SSF74650">
    <property type="entry name" value="Galactose mutarotase-like"/>
    <property type="match status" value="1"/>
</dbReference>
<accession>A0AAW1QS57</accession>
<dbReference type="CDD" id="cd06602">
    <property type="entry name" value="GH31_MGAM_SI_GAA"/>
    <property type="match status" value="1"/>
</dbReference>
<evidence type="ECO:0000256" key="6">
    <source>
        <dbReference type="ARBA" id="ARBA00022801"/>
    </source>
</evidence>
<dbReference type="CDD" id="cd14752">
    <property type="entry name" value="GH31_N"/>
    <property type="match status" value="1"/>
</dbReference>
<evidence type="ECO:0000256" key="4">
    <source>
        <dbReference type="ARBA" id="ARBA00012741"/>
    </source>
</evidence>
<keyword evidence="6 13" id="KW-0378">Hydrolase</keyword>
<evidence type="ECO:0000256" key="7">
    <source>
        <dbReference type="ARBA" id="ARBA00023136"/>
    </source>
</evidence>
<evidence type="ECO:0000256" key="3">
    <source>
        <dbReference type="ARBA" id="ARBA00007806"/>
    </source>
</evidence>
<dbReference type="InterPro" id="IPR048395">
    <property type="entry name" value="Glyco_hydro_31_C"/>
</dbReference>
<dbReference type="PANTHER" id="PTHR22762:SF133">
    <property type="entry name" value="P-TYPE DOMAIN-CONTAINING PROTEIN"/>
    <property type="match status" value="1"/>
</dbReference>
<dbReference type="Pfam" id="PF13802">
    <property type="entry name" value="Gal_mutarotas_2"/>
    <property type="match status" value="1"/>
</dbReference>
<proteinExistence type="inferred from homology"/>
<dbReference type="PROSITE" id="PS00129">
    <property type="entry name" value="GLYCOSYL_HYDROL_F31_1"/>
    <property type="match status" value="1"/>
</dbReference>
<dbReference type="InterPro" id="IPR030459">
    <property type="entry name" value="Glyco_hydro_31_CS"/>
</dbReference>
<evidence type="ECO:0000313" key="16">
    <source>
        <dbReference type="Proteomes" id="UP001489004"/>
    </source>
</evidence>
<dbReference type="Gene3D" id="3.20.20.80">
    <property type="entry name" value="Glycosidases"/>
    <property type="match status" value="1"/>
</dbReference>
<keyword evidence="16" id="KW-1185">Reference proteome</keyword>
<dbReference type="Pfam" id="PF01055">
    <property type="entry name" value="Glyco_hydro_31_2nd"/>
    <property type="match status" value="1"/>
</dbReference>
<dbReference type="Gene3D" id="4.10.110.10">
    <property type="entry name" value="Spasmolytic Protein, domain 1"/>
    <property type="match status" value="1"/>
</dbReference>
<dbReference type="Gene3D" id="2.60.40.1180">
    <property type="entry name" value="Golgi alpha-mannosidase II"/>
    <property type="match status" value="2"/>
</dbReference>
<evidence type="ECO:0000256" key="13">
    <source>
        <dbReference type="RuleBase" id="RU361185"/>
    </source>
</evidence>
<protein>
    <recommendedName>
        <fullName evidence="4">alpha-glucosidase</fullName>
        <ecNumber evidence="4">3.2.1.20</ecNumber>
    </recommendedName>
    <alternativeName>
        <fullName evidence="11">Maltase</fullName>
    </alternativeName>
</protein>
<name>A0AAW1QS57_9CHLO</name>
<dbReference type="CDD" id="cd00111">
    <property type="entry name" value="Trefoil"/>
    <property type="match status" value="1"/>
</dbReference>
<evidence type="ECO:0000256" key="1">
    <source>
        <dbReference type="ARBA" id="ARBA00001657"/>
    </source>
</evidence>
<keyword evidence="9" id="KW-0325">Glycoprotein</keyword>
<gene>
    <name evidence="15" type="ORF">WJX72_009486</name>
</gene>
<dbReference type="PANTHER" id="PTHR22762">
    <property type="entry name" value="ALPHA-GLUCOSIDASE"/>
    <property type="match status" value="1"/>
</dbReference>
<keyword evidence="5" id="KW-0732">Signal</keyword>
<dbReference type="InterPro" id="IPR044913">
    <property type="entry name" value="P_trefoil_dom_sf"/>
</dbReference>
<dbReference type="InterPro" id="IPR030458">
    <property type="entry name" value="Glyco_hydro_31_AS"/>
</dbReference>
<dbReference type="AlphaFoldDB" id="A0AAW1QS57"/>
<dbReference type="GO" id="GO:0005975">
    <property type="term" value="P:carbohydrate metabolic process"/>
    <property type="evidence" value="ECO:0007669"/>
    <property type="project" value="InterPro"/>
</dbReference>
<dbReference type="InterPro" id="IPR011013">
    <property type="entry name" value="Gal_mutarotase_sf_dom"/>
</dbReference>
<dbReference type="SUPFAM" id="SSF51011">
    <property type="entry name" value="Glycosyl hydrolase domain"/>
    <property type="match status" value="1"/>
</dbReference>
<dbReference type="InterPro" id="IPR025887">
    <property type="entry name" value="Glyco_hydro_31_N_dom"/>
</dbReference>
<dbReference type="SUPFAM" id="SSF51445">
    <property type="entry name" value="(Trans)glycosidases"/>
    <property type="match status" value="1"/>
</dbReference>
<dbReference type="InterPro" id="IPR017853">
    <property type="entry name" value="GH"/>
</dbReference>
<comment type="caution">
    <text evidence="12">Lacks conserved residue(s) required for the propagation of feature annotation.</text>
</comment>
<keyword evidence="8 12" id="KW-1015">Disulfide bond</keyword>
<organism evidence="15 16">
    <name type="scientific">[Myrmecia] bisecta</name>
    <dbReference type="NCBI Taxonomy" id="41462"/>
    <lineage>
        <taxon>Eukaryota</taxon>
        <taxon>Viridiplantae</taxon>
        <taxon>Chlorophyta</taxon>
        <taxon>core chlorophytes</taxon>
        <taxon>Trebouxiophyceae</taxon>
        <taxon>Trebouxiales</taxon>
        <taxon>Trebouxiaceae</taxon>
        <taxon>Myrmecia</taxon>
    </lineage>
</organism>
<dbReference type="GO" id="GO:0090599">
    <property type="term" value="F:alpha-glucosidase activity"/>
    <property type="evidence" value="ECO:0007669"/>
    <property type="project" value="UniProtKB-ARBA"/>
</dbReference>
<dbReference type="SMART" id="SM00018">
    <property type="entry name" value="PD"/>
    <property type="match status" value="1"/>
</dbReference>
<dbReference type="InterPro" id="IPR013780">
    <property type="entry name" value="Glyco_hydro_b"/>
</dbReference>
<evidence type="ECO:0000256" key="8">
    <source>
        <dbReference type="ARBA" id="ARBA00023157"/>
    </source>
</evidence>
<evidence type="ECO:0000256" key="11">
    <source>
        <dbReference type="ARBA" id="ARBA00041343"/>
    </source>
</evidence>
<evidence type="ECO:0000256" key="5">
    <source>
        <dbReference type="ARBA" id="ARBA00022729"/>
    </source>
</evidence>
<keyword evidence="10 13" id="KW-0326">Glycosidase</keyword>
<comment type="caution">
    <text evidence="15">The sequence shown here is derived from an EMBL/GenBank/DDBJ whole genome shotgun (WGS) entry which is preliminary data.</text>
</comment>
<reference evidence="15 16" key="1">
    <citation type="journal article" date="2024" name="Nat. Commun.">
        <title>Phylogenomics reveals the evolutionary origins of lichenization in chlorophyte algae.</title>
        <authorList>
            <person name="Puginier C."/>
            <person name="Libourel C."/>
            <person name="Otte J."/>
            <person name="Skaloud P."/>
            <person name="Haon M."/>
            <person name="Grisel S."/>
            <person name="Petersen M."/>
            <person name="Berrin J.G."/>
            <person name="Delaux P.M."/>
            <person name="Dal Grande F."/>
            <person name="Keller J."/>
        </authorList>
    </citation>
    <scope>NUCLEOTIDE SEQUENCE [LARGE SCALE GENOMIC DNA]</scope>
    <source>
        <strain evidence="15 16">SAG 2043</strain>
    </source>
</reference>
<dbReference type="GO" id="GO:0016020">
    <property type="term" value="C:membrane"/>
    <property type="evidence" value="ECO:0007669"/>
    <property type="project" value="UniProtKB-SubCell"/>
</dbReference>
<evidence type="ECO:0000256" key="9">
    <source>
        <dbReference type="ARBA" id="ARBA00023180"/>
    </source>
</evidence>
<dbReference type="InterPro" id="IPR000519">
    <property type="entry name" value="P_trefoil_dom"/>
</dbReference>
<evidence type="ECO:0000259" key="14">
    <source>
        <dbReference type="PROSITE" id="PS51448"/>
    </source>
</evidence>
<dbReference type="EMBL" id="JALJOR010000002">
    <property type="protein sequence ID" value="KAK9824326.1"/>
    <property type="molecule type" value="Genomic_DNA"/>
</dbReference>
<dbReference type="SUPFAM" id="SSF57492">
    <property type="entry name" value="Trefoil"/>
    <property type="match status" value="1"/>
</dbReference>
<sequence length="993" mass="109330">MVSNLLVSALDGPRKDCGYVGIDRAACQDKGCCWQPIVPNPGAPHVDQPWCFYTNAGTSEYRLHKVQDTGQEVTGVLHNTKRWLPELGADLSPLQLEIDLQPDSVHIKLTTADDDRWEVPVRLLRRSAQADQKRGLQSTLYDLKYKNDPFQVEVFRSGAAADAEPVFSTVGQRLVFKDQYLEVGTRVPPSSSLYGAGERSFSTGLRLLRDGLPLALWNTDIGARLPDRNLYGSQPFVMEIREDGSANGLLLLNSNGMDVVATNTSLSLRAIGGVLDLYILLGPTPAHVMDQMTRVVGKPAMPPAWSLGFHQCKYGYTGLEEVRQVVANYSAAHIPLEAIWTDIDYMDRYKDFTFDPKNWPQPEFKKFVEELHAKNQSWVPIVDPGILKRPGYKPYEDGLKAGAFVKDITGQPYLGLVWPGAVHYPDFLGSAGVEYWKDQLRDFHELAALDGVWIDMNEASNFCTGHVCKEPPGGMLEVPRENQVLNVKEMNACDLDCSATLDDLGHPEAKTLEDPPYKISNGNNLEPLNQRTLPVTAVHANGEIEYNTHNLYGLSEARATYQALEAVRGSRPFVLTRSWFLGTGAYSAHWTGDNAATWDDMRWSITSVFASGLSGIPFAGADICGFSFETNEELCSRWISLGAFYPFSRDHSDLYAGYQELYRWPSVADAGRRALGMRYRMLPYLYTAFHDSVKFGCPVARPLFFGYPADLQTHSIDEQFLLGDSVLISPALHQGTTAVDAYFPAGTWYSMWDHSRVEGGRRVKLDVPLGAVPLHVQAGTIIPLQQAGLTVAATLTAPLTLLVALPTVDTGDLGMPGSQAEGLQRGGLRCATSANEAATRQLPQAAAYGKLFVDDGESVATNSNSSGLLTFTAWLTPGQSPEQTTGQLELRFEPEADFTDEMVDGWCRGTPFPALQEVVVLGLPHAPDPASLQLEIIANHGKVLASTKPANAQVHYEPHLHRLRLTGLRSILHCPHQTRVTWKSSVRAITAVS</sequence>
<dbReference type="Gene3D" id="2.60.40.1760">
    <property type="entry name" value="glycosyl hydrolase (family 31)"/>
    <property type="match status" value="1"/>
</dbReference>
<dbReference type="EC" id="3.2.1.20" evidence="4"/>